<sequence length="236" mass="28059">MSSFIPGIRKEHLEESLEDSVENSIEDDLLSEYFQELSSLIEELKQGKEIFQQNKAKYTEQEKAKYQALILSSQKLLEIIYFEIHFSESNTRNYQDFQNYIKYKENLSKLYQDFSKFVVFVESDNKNEEILISNSSSKEDTNFDSSLNNNDLLLEKNKEYIFEENIKEKTSKDYYLLQSKRLLEETNQYSQQILLNLNTQKEQLISTDNKMGNISKSLQDSSLLIDKMTRWWHQLI</sequence>
<accession>A0A7S7LIQ6</accession>
<dbReference type="AlphaFoldDB" id="A0A7S7LIQ6"/>
<dbReference type="SUPFAM" id="SSF58038">
    <property type="entry name" value="SNARE fusion complex"/>
    <property type="match status" value="1"/>
</dbReference>
<evidence type="ECO:0000313" key="2">
    <source>
        <dbReference type="Proteomes" id="UP000593906"/>
    </source>
</evidence>
<dbReference type="Pfam" id="PF12352">
    <property type="entry name" value="V-SNARE_C"/>
    <property type="match status" value="1"/>
</dbReference>
<proteinExistence type="predicted"/>
<dbReference type="Proteomes" id="UP000593906">
    <property type="component" value="Chromosome 4"/>
</dbReference>
<reference evidence="1 2" key="1">
    <citation type="submission" date="2019-09" db="EMBL/GenBank/DDBJ databases">
        <title>Consistent, comparative and evidence-based genome assembly and annotation for Cryptosporidium parvum, C. hominis and C. tyzzeri.</title>
        <authorList>
            <person name="Baptista R.P."/>
            <person name="Li Y."/>
            <person name="Sateriale A."/>
            <person name="Ansell B."/>
            <person name="Jex A."/>
            <person name="Sanders M."/>
            <person name="Brooks K."/>
            <person name="Tracey A."/>
            <person name="Berriman M."/>
            <person name="Striepen B."/>
            <person name="Cotton J.A."/>
            <person name="Kissinger J.C."/>
        </authorList>
    </citation>
    <scope>NUCLEOTIDE SEQUENCE [LARGE SCALE GENOMIC DNA]</scope>
    <source>
        <strain evidence="1 2">IOWA-ATCC</strain>
    </source>
</reference>
<name>A0A7S7LIQ6_CRYPV</name>
<dbReference type="VEuPathDB" id="CryptoDB:CPATCC_0018690"/>
<organism evidence="1 2">
    <name type="scientific">Cryptosporidium parvum</name>
    <dbReference type="NCBI Taxonomy" id="5807"/>
    <lineage>
        <taxon>Eukaryota</taxon>
        <taxon>Sar</taxon>
        <taxon>Alveolata</taxon>
        <taxon>Apicomplexa</taxon>
        <taxon>Conoidasida</taxon>
        <taxon>Coccidia</taxon>
        <taxon>Eucoccidiorida</taxon>
        <taxon>Eimeriorina</taxon>
        <taxon>Cryptosporidiidae</taxon>
        <taxon>Cryptosporidium</taxon>
    </lineage>
</organism>
<dbReference type="Gene3D" id="1.20.5.110">
    <property type="match status" value="1"/>
</dbReference>
<evidence type="ECO:0000313" key="1">
    <source>
        <dbReference type="EMBL" id="QOY42046.1"/>
    </source>
</evidence>
<protein>
    <submittedName>
        <fullName evidence="1">Uncharacterized protein</fullName>
    </submittedName>
</protein>
<dbReference type="EMBL" id="CP044419">
    <property type="protein sequence ID" value="QOY42046.1"/>
    <property type="molecule type" value="Genomic_DNA"/>
</dbReference>
<gene>
    <name evidence="1" type="ORF">CPATCC_001644</name>
</gene>